<comment type="caution">
    <text evidence="1">The sequence shown here is derived from an EMBL/GenBank/DDBJ whole genome shotgun (WGS) entry which is preliminary data.</text>
</comment>
<protein>
    <submittedName>
        <fullName evidence="1">Uncharacterized protein</fullName>
    </submittedName>
</protein>
<keyword evidence="2" id="KW-1185">Reference proteome</keyword>
<proteinExistence type="predicted"/>
<dbReference type="AlphaFoldDB" id="A0A922IAC9"/>
<name>A0A922IAC9_DERFA</name>
<reference evidence="1" key="1">
    <citation type="submission" date="2013-05" db="EMBL/GenBank/DDBJ databases">
        <authorList>
            <person name="Yim A.K.Y."/>
            <person name="Chan T.F."/>
            <person name="Ji K.M."/>
            <person name="Liu X.Y."/>
            <person name="Zhou J.W."/>
            <person name="Li R.Q."/>
            <person name="Yang K.Y."/>
            <person name="Li J."/>
            <person name="Li M."/>
            <person name="Law P.T.W."/>
            <person name="Wu Y.L."/>
            <person name="Cai Z.L."/>
            <person name="Qin H."/>
            <person name="Bao Y."/>
            <person name="Leung R.K.K."/>
            <person name="Ng P.K.S."/>
            <person name="Zou J."/>
            <person name="Zhong X.J."/>
            <person name="Ran P.X."/>
            <person name="Zhong N.S."/>
            <person name="Liu Z.G."/>
            <person name="Tsui S.K.W."/>
        </authorList>
    </citation>
    <scope>NUCLEOTIDE SEQUENCE</scope>
    <source>
        <strain evidence="1">Derf</strain>
        <tissue evidence="1">Whole organism</tissue>
    </source>
</reference>
<gene>
    <name evidence="1" type="ORF">DERF_001187</name>
</gene>
<dbReference type="EMBL" id="ASGP02000001">
    <property type="protein sequence ID" value="KAH9527147.1"/>
    <property type="molecule type" value="Genomic_DNA"/>
</dbReference>
<accession>A0A922IAC9</accession>
<reference evidence="1" key="2">
    <citation type="journal article" date="2022" name="Res Sq">
        <title>Comparative Genomics Reveals Insights into the Divergent Evolution of Astigmatic Mites and Household Pest Adaptations.</title>
        <authorList>
            <person name="Xiong Q."/>
            <person name="Wan A.T.-Y."/>
            <person name="Liu X.-Y."/>
            <person name="Fung C.S.-H."/>
            <person name="Xiao X."/>
            <person name="Malainual N."/>
            <person name="Hou J."/>
            <person name="Wang L."/>
            <person name="Wang M."/>
            <person name="Yang K."/>
            <person name="Cui Y."/>
            <person name="Leung E."/>
            <person name="Nong W."/>
            <person name="Shin S.-K."/>
            <person name="Au S."/>
            <person name="Jeong K.Y."/>
            <person name="Chew F.T."/>
            <person name="Hui J."/>
            <person name="Leung T.F."/>
            <person name="Tungtrongchitr A."/>
            <person name="Zhong N."/>
            <person name="Liu Z."/>
            <person name="Tsui S."/>
        </authorList>
    </citation>
    <scope>NUCLEOTIDE SEQUENCE</scope>
    <source>
        <strain evidence="1">Derf</strain>
        <tissue evidence="1">Whole organism</tissue>
    </source>
</reference>
<evidence type="ECO:0000313" key="1">
    <source>
        <dbReference type="EMBL" id="KAH9527147.1"/>
    </source>
</evidence>
<dbReference type="Proteomes" id="UP000790347">
    <property type="component" value="Unassembled WGS sequence"/>
</dbReference>
<organism evidence="1 2">
    <name type="scientific">Dermatophagoides farinae</name>
    <name type="common">American house dust mite</name>
    <dbReference type="NCBI Taxonomy" id="6954"/>
    <lineage>
        <taxon>Eukaryota</taxon>
        <taxon>Metazoa</taxon>
        <taxon>Ecdysozoa</taxon>
        <taxon>Arthropoda</taxon>
        <taxon>Chelicerata</taxon>
        <taxon>Arachnida</taxon>
        <taxon>Acari</taxon>
        <taxon>Acariformes</taxon>
        <taxon>Sarcoptiformes</taxon>
        <taxon>Astigmata</taxon>
        <taxon>Psoroptidia</taxon>
        <taxon>Analgoidea</taxon>
        <taxon>Pyroglyphidae</taxon>
        <taxon>Dermatophagoidinae</taxon>
        <taxon>Dermatophagoides</taxon>
    </lineage>
</organism>
<evidence type="ECO:0000313" key="2">
    <source>
        <dbReference type="Proteomes" id="UP000790347"/>
    </source>
</evidence>
<sequence>MTNRPNNYRVKLFSQPTADDGDGFTYRIDLRNHLKIQNHATLIDTDSIMFTQTDGMKLGPITKLKIPAQIMATYLLIIQLLIGKLQ</sequence>